<reference evidence="3 4" key="1">
    <citation type="journal article" date="2015" name="Genome Biol. Evol.">
        <title>Comparative Genomics of a Bacterivorous Green Alga Reveals Evolutionary Causalities and Consequences of Phago-Mixotrophic Mode of Nutrition.</title>
        <authorList>
            <person name="Burns J.A."/>
            <person name="Paasch A."/>
            <person name="Narechania A."/>
            <person name="Kim E."/>
        </authorList>
    </citation>
    <scope>NUCLEOTIDE SEQUENCE [LARGE SCALE GENOMIC DNA]</scope>
    <source>
        <strain evidence="3 4">PLY_AMNH</strain>
    </source>
</reference>
<evidence type="ECO:0000313" key="3">
    <source>
        <dbReference type="EMBL" id="KAK3240045.1"/>
    </source>
</evidence>
<evidence type="ECO:0000256" key="1">
    <source>
        <dbReference type="PROSITE-ProRule" id="PRU00339"/>
    </source>
</evidence>
<keyword evidence="1" id="KW-0802">TPR repeat</keyword>
<dbReference type="Proteomes" id="UP001190700">
    <property type="component" value="Unassembled WGS sequence"/>
</dbReference>
<dbReference type="InterPro" id="IPR019734">
    <property type="entry name" value="TPR_rpt"/>
</dbReference>
<accession>A0AAE0BQ76</accession>
<protein>
    <submittedName>
        <fullName evidence="3">Uncharacterized protein</fullName>
    </submittedName>
</protein>
<name>A0AAE0BQ76_9CHLO</name>
<dbReference type="EMBL" id="LGRX02033751">
    <property type="protein sequence ID" value="KAK3240045.1"/>
    <property type="molecule type" value="Genomic_DNA"/>
</dbReference>
<dbReference type="Gene3D" id="1.25.40.10">
    <property type="entry name" value="Tetratricopeptide repeat domain"/>
    <property type="match status" value="1"/>
</dbReference>
<dbReference type="InterPro" id="IPR011990">
    <property type="entry name" value="TPR-like_helical_dom_sf"/>
</dbReference>
<evidence type="ECO:0000256" key="2">
    <source>
        <dbReference type="SAM" id="MobiDB-lite"/>
    </source>
</evidence>
<gene>
    <name evidence="3" type="ORF">CYMTET_50076</name>
</gene>
<sequence>MTLVGPLHDDNRAFQIRAQFTKLGSCLRAFLSQDDGRLACISQASPRNVKSKKTKILTEYVEPPEDYVIPRDAVYAPEQQKAFNACVRFESNCNMEDAAKCFGKVVERYGKESMVGFDAYCRQSKQYSDIGWQAYSAHRKFPTWPGAKPPPGTREEGIANMKLAAELSDDAISLRPNHGRAHLASAFNYGRIAIFSNNQTKVDLCNFVRHESLTATQLDSKDDLAWHALARWNYEISNITPVVRHLVVRHWYGGEISASFEDCIKHYRTAQALAPWRLTHHFELGKVYLKLGEPEKAIELMEKTLKCETQDINDRLSQLHCAQVLAKLKAERQKPAGRFRKKRKVSRGANGAEPVESELQA</sequence>
<feature type="repeat" description="TPR" evidence="1">
    <location>
        <begin position="278"/>
        <end position="311"/>
    </location>
</feature>
<feature type="compositionally biased region" description="Basic residues" evidence="2">
    <location>
        <begin position="335"/>
        <end position="346"/>
    </location>
</feature>
<dbReference type="SUPFAM" id="SSF48452">
    <property type="entry name" value="TPR-like"/>
    <property type="match status" value="1"/>
</dbReference>
<evidence type="ECO:0000313" key="4">
    <source>
        <dbReference type="Proteomes" id="UP001190700"/>
    </source>
</evidence>
<dbReference type="AlphaFoldDB" id="A0AAE0BQ76"/>
<organism evidence="3 4">
    <name type="scientific">Cymbomonas tetramitiformis</name>
    <dbReference type="NCBI Taxonomy" id="36881"/>
    <lineage>
        <taxon>Eukaryota</taxon>
        <taxon>Viridiplantae</taxon>
        <taxon>Chlorophyta</taxon>
        <taxon>Pyramimonadophyceae</taxon>
        <taxon>Pyramimonadales</taxon>
        <taxon>Pyramimonadaceae</taxon>
        <taxon>Cymbomonas</taxon>
    </lineage>
</organism>
<feature type="region of interest" description="Disordered" evidence="2">
    <location>
        <begin position="332"/>
        <end position="361"/>
    </location>
</feature>
<dbReference type="PROSITE" id="PS50005">
    <property type="entry name" value="TPR"/>
    <property type="match status" value="1"/>
</dbReference>
<comment type="caution">
    <text evidence="3">The sequence shown here is derived from an EMBL/GenBank/DDBJ whole genome shotgun (WGS) entry which is preliminary data.</text>
</comment>
<proteinExistence type="predicted"/>
<keyword evidence="4" id="KW-1185">Reference proteome</keyword>